<dbReference type="NCBIfam" id="TIGR00666">
    <property type="entry name" value="PBP4"/>
    <property type="match status" value="1"/>
</dbReference>
<keyword evidence="5" id="KW-1185">Reference proteome</keyword>
<dbReference type="Pfam" id="PF02113">
    <property type="entry name" value="Peptidase_S13"/>
    <property type="match status" value="1"/>
</dbReference>
<evidence type="ECO:0000313" key="4">
    <source>
        <dbReference type="EMBL" id="MBW8186291.1"/>
    </source>
</evidence>
<dbReference type="PRINTS" id="PR00922">
    <property type="entry name" value="DADACBPTASE3"/>
</dbReference>
<dbReference type="PANTHER" id="PTHR30023">
    <property type="entry name" value="D-ALANYL-D-ALANINE CARBOXYPEPTIDASE"/>
    <property type="match status" value="1"/>
</dbReference>
<comment type="similarity">
    <text evidence="1">Belongs to the peptidase S13 family.</text>
</comment>
<sequence>MCVIRHLTRAALLTCFISSPSVAEDYFSNLLSLIKPPHSHTALYAKNLVTDQVVLEENADTLLLPASTQKLLTAVAATAQLGDDFTFNTKLYSRYPIKNGKVTGDLYLKFSGDPTLTTQDLRGLFKKLEDLGISRINGDLYLIGDSNEQLQAPGWVWDDLGICFAAPVSQFVINQNCVHGQLKPLLASNKSQLSFASYLPVKFYNSAIFDKNKQEAFCDLDLKRLGNNQFQLSGCYPGSKNLKLAVAISDPALFASDTLKQIIASSKIKLTGSVRLSNVSPNYANIIVTHSSKALPRLLETMLLKSDNLIADSLLKQIGQSYFKQAGSFKNGSQAMREILTQAGVDLTHAQIVDGSGLSRYNLLSAKQLSQVLGLIYTDKRFMGLLDFLPLSGVSGTLQYKSYFNRKPLVNYVYAKTGSMQGVDNLAGFIKKPYFDDTLFVVLENGQSPLEKKEQIAPFSALFLQSLLDYKPNNDLKTSGTTDSLSH</sequence>
<dbReference type="InterPro" id="IPR012338">
    <property type="entry name" value="Beta-lactam/transpept-like"/>
</dbReference>
<dbReference type="Gene3D" id="3.40.710.10">
    <property type="entry name" value="DD-peptidase/beta-lactamase superfamily"/>
    <property type="match status" value="2"/>
</dbReference>
<evidence type="ECO:0000256" key="1">
    <source>
        <dbReference type="ARBA" id="ARBA00006096"/>
    </source>
</evidence>
<dbReference type="GO" id="GO:0009002">
    <property type="term" value="F:serine-type D-Ala-D-Ala carboxypeptidase activity"/>
    <property type="evidence" value="ECO:0007669"/>
    <property type="project" value="UniProtKB-EC"/>
</dbReference>
<keyword evidence="3" id="KW-0732">Signal</keyword>
<dbReference type="EMBL" id="JAHZST010000024">
    <property type="protein sequence ID" value="MBW8186291.1"/>
    <property type="molecule type" value="Genomic_DNA"/>
</dbReference>
<keyword evidence="4" id="KW-0645">Protease</keyword>
<dbReference type="RefSeq" id="WP_220111591.1">
    <property type="nucleotide sequence ID" value="NZ_JAHZST010000024.1"/>
</dbReference>
<reference evidence="4 5" key="1">
    <citation type="submission" date="2021-07" db="EMBL/GenBank/DDBJ databases">
        <title>Shewanella sp. nov, isolated from SCS.</title>
        <authorList>
            <person name="Cao W.R."/>
        </authorList>
    </citation>
    <scope>NUCLEOTIDE SEQUENCE [LARGE SCALE GENOMIC DNA]</scope>
    <source>
        <strain evidence="4 5">NR704-98</strain>
    </source>
</reference>
<dbReference type="Gene3D" id="3.50.80.20">
    <property type="entry name" value="D-Ala-D-Ala carboxypeptidase C, peptidase S13"/>
    <property type="match status" value="1"/>
</dbReference>
<keyword evidence="4" id="KW-0121">Carboxypeptidase</keyword>
<evidence type="ECO:0000256" key="3">
    <source>
        <dbReference type="SAM" id="SignalP"/>
    </source>
</evidence>
<evidence type="ECO:0000256" key="2">
    <source>
        <dbReference type="ARBA" id="ARBA00022801"/>
    </source>
</evidence>
<comment type="caution">
    <text evidence="4">The sequence shown here is derived from an EMBL/GenBank/DDBJ whole genome shotgun (WGS) entry which is preliminary data.</text>
</comment>
<dbReference type="InterPro" id="IPR000667">
    <property type="entry name" value="Peptidase_S13"/>
</dbReference>
<organism evidence="4 5">
    <name type="scientific">Shewanella nanhaiensis</name>
    <dbReference type="NCBI Taxonomy" id="2864872"/>
    <lineage>
        <taxon>Bacteria</taxon>
        <taxon>Pseudomonadati</taxon>
        <taxon>Pseudomonadota</taxon>
        <taxon>Gammaproteobacteria</taxon>
        <taxon>Alteromonadales</taxon>
        <taxon>Shewanellaceae</taxon>
        <taxon>Shewanella</taxon>
    </lineage>
</organism>
<proteinExistence type="inferred from homology"/>
<dbReference type="EC" id="3.4.16.4" evidence="4"/>
<keyword evidence="2 4" id="KW-0378">Hydrolase</keyword>
<accession>A0ABS7E9F2</accession>
<dbReference type="PANTHER" id="PTHR30023:SF0">
    <property type="entry name" value="PENICILLIN-SENSITIVE CARBOXYPEPTIDASE A"/>
    <property type="match status" value="1"/>
</dbReference>
<feature type="chain" id="PRO_5045168233" evidence="3">
    <location>
        <begin position="24"/>
        <end position="487"/>
    </location>
</feature>
<protein>
    <submittedName>
        <fullName evidence="4">D-alanyl-D-alanine carboxypeptidase/D-alanyl-D-alanine-endopeptidase</fullName>
        <ecNumber evidence="4">3.4.16.4</ecNumber>
    </submittedName>
</protein>
<dbReference type="SUPFAM" id="SSF56601">
    <property type="entry name" value="beta-lactamase/transpeptidase-like"/>
    <property type="match status" value="1"/>
</dbReference>
<name>A0ABS7E9F2_9GAMM</name>
<evidence type="ECO:0000313" key="5">
    <source>
        <dbReference type="Proteomes" id="UP001195963"/>
    </source>
</evidence>
<dbReference type="Proteomes" id="UP001195963">
    <property type="component" value="Unassembled WGS sequence"/>
</dbReference>
<gene>
    <name evidence="4" type="primary">dacB</name>
    <name evidence="4" type="ORF">K0625_21955</name>
</gene>
<feature type="signal peptide" evidence="3">
    <location>
        <begin position="1"/>
        <end position="23"/>
    </location>
</feature>